<evidence type="ECO:0000256" key="5">
    <source>
        <dbReference type="RuleBase" id="RU004336"/>
    </source>
</evidence>
<evidence type="ECO:0000256" key="6">
    <source>
        <dbReference type="SAM" id="MobiDB-lite"/>
    </source>
</evidence>
<dbReference type="Gene3D" id="3.20.20.80">
    <property type="entry name" value="Glycosidases"/>
    <property type="match status" value="1"/>
</dbReference>
<protein>
    <recommendedName>
        <fullName evidence="10">Glucan endo-1,3-beta-D-glucosidase</fullName>
    </recommendedName>
</protein>
<feature type="compositionally biased region" description="Low complexity" evidence="6">
    <location>
        <begin position="287"/>
        <end position="304"/>
    </location>
</feature>
<evidence type="ECO:0000256" key="1">
    <source>
        <dbReference type="ARBA" id="ARBA00008773"/>
    </source>
</evidence>
<dbReference type="GO" id="GO:0004553">
    <property type="term" value="F:hydrolase activity, hydrolyzing O-glycosyl compounds"/>
    <property type="evidence" value="ECO:0007669"/>
    <property type="project" value="InterPro"/>
</dbReference>
<sequence>MPTWSAPLPARASRSWSPRPTATSPGSPPGTAPPRGCPPTSRPTTRPPTSRSSPSATRSWPRPTSPSSATWCPPCARSGRHSWRRGSPGSASPRRTRSASSPSPSSRRPAGSATASTAPCSCRCSSSTGRRGRAFMVNPYPYFGYTGGTLAYALARQPNAGVADPGTGITYTSMLEAQLDAVFSAMKRLGFGDVEIAVGETGWPSKAEDGQAGVSAAEAAEYNRYLIGEAGGGSGTPLMPRRTFETYIFSLFNENLKPGPIAERNFGLFQPDLTPVYDVGLMKDGGETSPAPAPAATQTSAEEAGAPESSKAAKKRDAEAAAPAETTAASAPAPAPASGDDHAAGPSPAGAPAAEGGSTAGDDKTTEEEGGGDAPAAAAAGDSSEAAAKDGGDGEGSTEKNPETSPAPDGAAASAAADLLVAIVSSMLTAALFLAFHM</sequence>
<name>A0A8T0WCY0_PANVG</name>
<feature type="transmembrane region" description="Helical" evidence="7">
    <location>
        <begin position="415"/>
        <end position="436"/>
    </location>
</feature>
<dbReference type="AlphaFoldDB" id="A0A8T0WCY0"/>
<feature type="region of interest" description="Disordered" evidence="6">
    <location>
        <begin position="280"/>
        <end position="411"/>
    </location>
</feature>
<gene>
    <name evidence="8" type="ORF">PVAP13_2KG143200</name>
</gene>
<proteinExistence type="inferred from homology"/>
<feature type="compositionally biased region" description="Basic and acidic residues" evidence="6">
    <location>
        <begin position="387"/>
        <end position="402"/>
    </location>
</feature>
<feature type="compositionally biased region" description="Pro residues" evidence="6">
    <location>
        <begin position="26"/>
        <end position="41"/>
    </location>
</feature>
<dbReference type="InterPro" id="IPR017853">
    <property type="entry name" value="GH"/>
</dbReference>
<reference evidence="8" key="1">
    <citation type="submission" date="2020-05" db="EMBL/GenBank/DDBJ databases">
        <title>WGS assembly of Panicum virgatum.</title>
        <authorList>
            <person name="Lovell J.T."/>
            <person name="Jenkins J."/>
            <person name="Shu S."/>
            <person name="Juenger T.E."/>
            <person name="Schmutz J."/>
        </authorList>
    </citation>
    <scope>NUCLEOTIDE SEQUENCE</scope>
    <source>
        <strain evidence="8">AP13</strain>
    </source>
</reference>
<keyword evidence="3 5" id="KW-0326">Glycosidase</keyword>
<evidence type="ECO:0000256" key="2">
    <source>
        <dbReference type="ARBA" id="ARBA00022801"/>
    </source>
</evidence>
<comment type="similarity">
    <text evidence="1 4">Belongs to the glycosyl hydrolase 17 family.</text>
</comment>
<evidence type="ECO:0000256" key="3">
    <source>
        <dbReference type="ARBA" id="ARBA00023295"/>
    </source>
</evidence>
<organism evidence="8 9">
    <name type="scientific">Panicum virgatum</name>
    <name type="common">Blackwell switchgrass</name>
    <dbReference type="NCBI Taxonomy" id="38727"/>
    <lineage>
        <taxon>Eukaryota</taxon>
        <taxon>Viridiplantae</taxon>
        <taxon>Streptophyta</taxon>
        <taxon>Embryophyta</taxon>
        <taxon>Tracheophyta</taxon>
        <taxon>Spermatophyta</taxon>
        <taxon>Magnoliopsida</taxon>
        <taxon>Liliopsida</taxon>
        <taxon>Poales</taxon>
        <taxon>Poaceae</taxon>
        <taxon>PACMAD clade</taxon>
        <taxon>Panicoideae</taxon>
        <taxon>Panicodae</taxon>
        <taxon>Paniceae</taxon>
        <taxon>Panicinae</taxon>
        <taxon>Panicum</taxon>
        <taxon>Panicum sect. Hiantes</taxon>
    </lineage>
</organism>
<feature type="compositionally biased region" description="Low complexity" evidence="6">
    <location>
        <begin position="320"/>
        <end position="357"/>
    </location>
</feature>
<dbReference type="Pfam" id="PF00332">
    <property type="entry name" value="Glyco_hydro_17"/>
    <property type="match status" value="1"/>
</dbReference>
<evidence type="ECO:0000256" key="7">
    <source>
        <dbReference type="SAM" id="Phobius"/>
    </source>
</evidence>
<dbReference type="InterPro" id="IPR000490">
    <property type="entry name" value="Glyco_hydro_17"/>
</dbReference>
<dbReference type="PANTHER" id="PTHR32227">
    <property type="entry name" value="GLUCAN ENDO-1,3-BETA-GLUCOSIDASE BG1-RELATED-RELATED"/>
    <property type="match status" value="1"/>
</dbReference>
<feature type="region of interest" description="Disordered" evidence="6">
    <location>
        <begin position="1"/>
        <end position="129"/>
    </location>
</feature>
<feature type="compositionally biased region" description="Low complexity" evidence="6">
    <location>
        <begin position="374"/>
        <end position="386"/>
    </location>
</feature>
<comment type="caution">
    <text evidence="8">The sequence shown here is derived from an EMBL/GenBank/DDBJ whole genome shotgun (WGS) entry which is preliminary data.</text>
</comment>
<keyword evidence="2 5" id="KW-0378">Hydrolase</keyword>
<feature type="compositionally biased region" description="Low complexity" evidence="6">
    <location>
        <begin position="42"/>
        <end position="71"/>
    </location>
</feature>
<dbReference type="GO" id="GO:0005975">
    <property type="term" value="P:carbohydrate metabolic process"/>
    <property type="evidence" value="ECO:0007669"/>
    <property type="project" value="InterPro"/>
</dbReference>
<dbReference type="InterPro" id="IPR044965">
    <property type="entry name" value="Glyco_hydro_17_plant"/>
</dbReference>
<keyword evidence="7" id="KW-0812">Transmembrane</keyword>
<keyword evidence="7" id="KW-0472">Membrane</keyword>
<keyword evidence="9" id="KW-1185">Reference proteome</keyword>
<evidence type="ECO:0000313" key="8">
    <source>
        <dbReference type="EMBL" id="KAG2641039.1"/>
    </source>
</evidence>
<evidence type="ECO:0008006" key="10">
    <source>
        <dbReference type="Google" id="ProtNLM"/>
    </source>
</evidence>
<dbReference type="SUPFAM" id="SSF51445">
    <property type="entry name" value="(Trans)glycosidases"/>
    <property type="match status" value="1"/>
</dbReference>
<accession>A0A8T0WCY0</accession>
<keyword evidence="7" id="KW-1133">Transmembrane helix</keyword>
<evidence type="ECO:0000313" key="9">
    <source>
        <dbReference type="Proteomes" id="UP000823388"/>
    </source>
</evidence>
<dbReference type="Proteomes" id="UP000823388">
    <property type="component" value="Chromosome 2K"/>
</dbReference>
<dbReference type="EMBL" id="CM029039">
    <property type="protein sequence ID" value="KAG2641039.1"/>
    <property type="molecule type" value="Genomic_DNA"/>
</dbReference>
<feature type="compositionally biased region" description="Low complexity" evidence="6">
    <location>
        <begin position="85"/>
        <end position="129"/>
    </location>
</feature>
<dbReference type="PROSITE" id="PS00587">
    <property type="entry name" value="GLYCOSYL_HYDROL_F17"/>
    <property type="match status" value="1"/>
</dbReference>
<evidence type="ECO:0000256" key="4">
    <source>
        <dbReference type="RuleBase" id="RU004335"/>
    </source>
</evidence>